<evidence type="ECO:0000259" key="12">
    <source>
        <dbReference type="Pfam" id="PF12019"/>
    </source>
</evidence>
<proteinExistence type="inferred from homology"/>
<protein>
    <recommendedName>
        <fullName evidence="2">Type II secretion system protein H</fullName>
    </recommendedName>
    <alternativeName>
        <fullName evidence="10">General secretion pathway protein H</fullName>
    </alternativeName>
</protein>
<evidence type="ECO:0000256" key="7">
    <source>
        <dbReference type="ARBA" id="ARBA00022989"/>
    </source>
</evidence>
<keyword evidence="5" id="KW-0997">Cell inner membrane</keyword>
<sequence length="226" mass="22810">MRLSESVPADLCPACAPCAGCSALPSSSMGLTLIELMVTLAVVAMLMAAVAPTLGVWITNQKVRNTATSIVSGLQYARSEAVRRNRPVTFWLVRSGSAARMDDNCAVASDSASWVVTLGTASPAGKCAQGTSSLQLKANLAAQDGGGGDAAVAVAALNADSGDSATRVTFNGFGQVTNTSPISRIDVTGTSEGVNKSWRVVVSGGGHSKLCDPAVTGATDTRACGS</sequence>
<evidence type="ECO:0000256" key="2">
    <source>
        <dbReference type="ARBA" id="ARBA00021549"/>
    </source>
</evidence>
<dbReference type="GO" id="GO:0015627">
    <property type="term" value="C:type II protein secretion system complex"/>
    <property type="evidence" value="ECO:0007669"/>
    <property type="project" value="InterPro"/>
</dbReference>
<keyword evidence="6 11" id="KW-0812">Transmembrane</keyword>
<dbReference type="NCBIfam" id="TIGR02532">
    <property type="entry name" value="IV_pilin_GFxxxE"/>
    <property type="match status" value="1"/>
</dbReference>
<keyword evidence="7 11" id="KW-1133">Transmembrane helix</keyword>
<reference evidence="13 14" key="1">
    <citation type="submission" date="2018-05" db="EMBL/GenBank/DDBJ databases">
        <title>complete genome sequence of Aquabacterium olei NBRC 110486.</title>
        <authorList>
            <person name="Tang B."/>
            <person name="Chang J."/>
            <person name="Zhang L."/>
            <person name="Yang H."/>
        </authorList>
    </citation>
    <scope>NUCLEOTIDE SEQUENCE [LARGE SCALE GENOMIC DNA]</scope>
    <source>
        <strain evidence="13 14">NBRC 110486</strain>
    </source>
</reference>
<dbReference type="Gene3D" id="3.55.40.10">
    <property type="entry name" value="minor pseudopilin epsh domain"/>
    <property type="match status" value="1"/>
</dbReference>
<comment type="subcellular location">
    <subcellularLocation>
        <location evidence="1">Cell inner membrane</location>
        <topology evidence="1">Single-pass membrane protein</topology>
    </subcellularLocation>
</comment>
<evidence type="ECO:0000256" key="10">
    <source>
        <dbReference type="ARBA" id="ARBA00030775"/>
    </source>
</evidence>
<dbReference type="AlphaFoldDB" id="A0A2U8FPE6"/>
<gene>
    <name evidence="13" type="ORF">DEH84_01480</name>
</gene>
<evidence type="ECO:0000256" key="6">
    <source>
        <dbReference type="ARBA" id="ARBA00022692"/>
    </source>
</evidence>
<accession>A0A2U8FPE6</accession>
<keyword evidence="8 11" id="KW-0472">Membrane</keyword>
<keyword evidence="14" id="KW-1185">Reference proteome</keyword>
<dbReference type="InterPro" id="IPR012902">
    <property type="entry name" value="N_methyl_site"/>
</dbReference>
<feature type="domain" description="General secretion pathway GspH" evidence="12">
    <location>
        <begin position="67"/>
        <end position="206"/>
    </location>
</feature>
<keyword evidence="3" id="KW-1003">Cell membrane</keyword>
<dbReference type="InterPro" id="IPR022346">
    <property type="entry name" value="T2SS_GspH"/>
</dbReference>
<evidence type="ECO:0000256" key="3">
    <source>
        <dbReference type="ARBA" id="ARBA00022475"/>
    </source>
</evidence>
<evidence type="ECO:0000313" key="13">
    <source>
        <dbReference type="EMBL" id="AWI52254.1"/>
    </source>
</evidence>
<feature type="transmembrane region" description="Helical" evidence="11">
    <location>
        <begin position="36"/>
        <end position="58"/>
    </location>
</feature>
<dbReference type="Pfam" id="PF12019">
    <property type="entry name" value="GspH"/>
    <property type="match status" value="1"/>
</dbReference>
<evidence type="ECO:0000256" key="11">
    <source>
        <dbReference type="SAM" id="Phobius"/>
    </source>
</evidence>
<evidence type="ECO:0000256" key="4">
    <source>
        <dbReference type="ARBA" id="ARBA00022481"/>
    </source>
</evidence>
<evidence type="ECO:0000313" key="14">
    <source>
        <dbReference type="Proteomes" id="UP000244892"/>
    </source>
</evidence>
<evidence type="ECO:0000256" key="8">
    <source>
        <dbReference type="ARBA" id="ARBA00023136"/>
    </source>
</evidence>
<dbReference type="GO" id="GO:0015628">
    <property type="term" value="P:protein secretion by the type II secretion system"/>
    <property type="evidence" value="ECO:0007669"/>
    <property type="project" value="InterPro"/>
</dbReference>
<dbReference type="Proteomes" id="UP000244892">
    <property type="component" value="Chromosome"/>
</dbReference>
<keyword evidence="4" id="KW-0488">Methylation</keyword>
<dbReference type="KEGG" id="aon:DEH84_01480"/>
<evidence type="ECO:0000256" key="9">
    <source>
        <dbReference type="ARBA" id="ARBA00025772"/>
    </source>
</evidence>
<name>A0A2U8FPE6_9BURK</name>
<organism evidence="13 14">
    <name type="scientific">Aquabacterium olei</name>
    <dbReference type="NCBI Taxonomy" id="1296669"/>
    <lineage>
        <taxon>Bacteria</taxon>
        <taxon>Pseudomonadati</taxon>
        <taxon>Pseudomonadota</taxon>
        <taxon>Betaproteobacteria</taxon>
        <taxon>Burkholderiales</taxon>
        <taxon>Aquabacterium</taxon>
    </lineage>
</organism>
<dbReference type="GO" id="GO:0005886">
    <property type="term" value="C:plasma membrane"/>
    <property type="evidence" value="ECO:0007669"/>
    <property type="project" value="UniProtKB-SubCell"/>
</dbReference>
<comment type="similarity">
    <text evidence="9">Belongs to the GSP H family.</text>
</comment>
<evidence type="ECO:0000256" key="5">
    <source>
        <dbReference type="ARBA" id="ARBA00022519"/>
    </source>
</evidence>
<dbReference type="SUPFAM" id="SSF54523">
    <property type="entry name" value="Pili subunits"/>
    <property type="match status" value="1"/>
</dbReference>
<evidence type="ECO:0000256" key="1">
    <source>
        <dbReference type="ARBA" id="ARBA00004377"/>
    </source>
</evidence>
<dbReference type="EMBL" id="CP029210">
    <property type="protein sequence ID" value="AWI52254.1"/>
    <property type="molecule type" value="Genomic_DNA"/>
</dbReference>
<dbReference type="InterPro" id="IPR045584">
    <property type="entry name" value="Pilin-like"/>
</dbReference>